<dbReference type="GO" id="GO:0005737">
    <property type="term" value="C:cytoplasm"/>
    <property type="evidence" value="ECO:0007669"/>
    <property type="project" value="UniProtKB-SubCell"/>
</dbReference>
<keyword evidence="8 10" id="KW-0511">Multifunctional enzyme</keyword>
<sequence length="325" mass="35203">MNKVTVRAIGSYHPGGKVDNAFFESRLDTSDQWIRERTGIECRYFAGKDEYTGDLCYHAAMDMKDRYGTDLSDVDMILVATMTADHVVPNVASQLQDRLGVKSAGAIDLTTACSGFCYAMTLAKGLIASGINRKVLVFGAETMSKIVDFTDRNTCILFGDAAGVVLMERSEEENTVFESVCGTDGSMGKELYMSFRSNVANGAEISADGFVHQNGRAVYKWAVTTLAQGLQDLAAKNGLTLDDVTRFIPHSANYRMLESVFEKLGIPMEKCVESICKYGNTSAASVPLAWSEGVRNGTVKKGDTLLLLGFGAGLTYSGICVKNNL</sequence>
<dbReference type="Proteomes" id="UP000823771">
    <property type="component" value="Unassembled WGS sequence"/>
</dbReference>
<comment type="subcellular location">
    <subcellularLocation>
        <location evidence="10">Cytoplasm</location>
    </subcellularLocation>
</comment>
<dbReference type="GO" id="GO:0006633">
    <property type="term" value="P:fatty acid biosynthetic process"/>
    <property type="evidence" value="ECO:0007669"/>
    <property type="project" value="UniProtKB-UniRule"/>
</dbReference>
<evidence type="ECO:0000256" key="2">
    <source>
        <dbReference type="ARBA" id="ARBA00022490"/>
    </source>
</evidence>
<feature type="region of interest" description="ACP-binding" evidence="10">
    <location>
        <begin position="251"/>
        <end position="255"/>
    </location>
</feature>
<accession>A0A9D9NM77</accession>
<evidence type="ECO:0000256" key="10">
    <source>
        <dbReference type="HAMAP-Rule" id="MF_01815"/>
    </source>
</evidence>
<keyword evidence="7 10" id="KW-0275">Fatty acid biosynthesis</keyword>
<evidence type="ECO:0000256" key="9">
    <source>
        <dbReference type="ARBA" id="ARBA00023315"/>
    </source>
</evidence>
<organism evidence="13 14">
    <name type="scientific">Candidatus Cryptobacteroides excrementipullorum</name>
    <dbReference type="NCBI Taxonomy" id="2840761"/>
    <lineage>
        <taxon>Bacteria</taxon>
        <taxon>Pseudomonadati</taxon>
        <taxon>Bacteroidota</taxon>
        <taxon>Bacteroidia</taxon>
        <taxon>Bacteroidales</taxon>
        <taxon>Candidatus Cryptobacteroides</taxon>
    </lineage>
</organism>
<comment type="catalytic activity">
    <reaction evidence="10">
        <text>malonyl-[ACP] + acetyl-CoA + H(+) = 3-oxobutanoyl-[ACP] + CO2 + CoA</text>
        <dbReference type="Rhea" id="RHEA:12080"/>
        <dbReference type="Rhea" id="RHEA-COMP:9623"/>
        <dbReference type="Rhea" id="RHEA-COMP:9625"/>
        <dbReference type="ChEBI" id="CHEBI:15378"/>
        <dbReference type="ChEBI" id="CHEBI:16526"/>
        <dbReference type="ChEBI" id="CHEBI:57287"/>
        <dbReference type="ChEBI" id="CHEBI:57288"/>
        <dbReference type="ChEBI" id="CHEBI:78449"/>
        <dbReference type="ChEBI" id="CHEBI:78450"/>
        <dbReference type="EC" id="2.3.1.180"/>
    </reaction>
</comment>
<gene>
    <name evidence="10" type="primary">fabH</name>
    <name evidence="13" type="ORF">IAB80_08420</name>
</gene>
<comment type="domain">
    <text evidence="10">The last Arg residue of the ACP-binding site is essential for the weak association between ACP/AcpP and FabH.</text>
</comment>
<protein>
    <recommendedName>
        <fullName evidence="10">Beta-ketoacyl-[acyl-carrier-protein] synthase III</fullName>
        <shortName evidence="10">Beta-ketoacyl-ACP synthase III</shortName>
        <shortName evidence="10">KAS III</shortName>
        <ecNumber evidence="10">2.3.1.180</ecNumber>
    </recommendedName>
    <alternativeName>
        <fullName evidence="10">3-oxoacyl-[acyl-carrier-protein] synthase 3</fullName>
    </alternativeName>
    <alternativeName>
        <fullName evidence="10">3-oxoacyl-[acyl-carrier-protein] synthase III</fullName>
    </alternativeName>
</protein>
<keyword evidence="3 10" id="KW-0444">Lipid biosynthesis</keyword>
<keyword evidence="6 10" id="KW-0443">Lipid metabolism</keyword>
<dbReference type="GO" id="GO:0044550">
    <property type="term" value="P:secondary metabolite biosynthetic process"/>
    <property type="evidence" value="ECO:0007669"/>
    <property type="project" value="TreeGrafter"/>
</dbReference>
<comment type="function">
    <text evidence="10">Catalyzes the condensation reaction of fatty acid synthesis by the addition to an acyl acceptor of two carbons from malonyl-ACP. Catalyzes the first condensation reaction which initiates fatty acid synthesis and may therefore play a role in governing the total rate of fatty acid production. Possesses both acetoacetyl-ACP synthase and acetyl transacylase activities. Its substrate specificity determines the biosynthesis of branched-chain and/or straight-chain of fatty acids.</text>
</comment>
<keyword evidence="5 10" id="KW-0276">Fatty acid metabolism</keyword>
<dbReference type="CDD" id="cd00830">
    <property type="entry name" value="KAS_III"/>
    <property type="match status" value="1"/>
</dbReference>
<keyword evidence="9 10" id="KW-0012">Acyltransferase</keyword>
<dbReference type="InterPro" id="IPR013747">
    <property type="entry name" value="ACP_syn_III_C"/>
</dbReference>
<comment type="similarity">
    <text evidence="1 10">Belongs to the thiolase-like superfamily. FabH family.</text>
</comment>
<evidence type="ECO:0000256" key="4">
    <source>
        <dbReference type="ARBA" id="ARBA00022679"/>
    </source>
</evidence>
<evidence type="ECO:0000256" key="8">
    <source>
        <dbReference type="ARBA" id="ARBA00023268"/>
    </source>
</evidence>
<dbReference type="Gene3D" id="3.40.47.10">
    <property type="match status" value="1"/>
</dbReference>
<dbReference type="PANTHER" id="PTHR34069:SF2">
    <property type="entry name" value="BETA-KETOACYL-[ACYL-CARRIER-PROTEIN] SYNTHASE III"/>
    <property type="match status" value="1"/>
</dbReference>
<evidence type="ECO:0000256" key="5">
    <source>
        <dbReference type="ARBA" id="ARBA00022832"/>
    </source>
</evidence>
<dbReference type="EC" id="2.3.1.180" evidence="10"/>
<dbReference type="NCBIfam" id="TIGR00747">
    <property type="entry name" value="fabH"/>
    <property type="match status" value="1"/>
</dbReference>
<proteinExistence type="inferred from homology"/>
<keyword evidence="2 10" id="KW-0963">Cytoplasm</keyword>
<evidence type="ECO:0000256" key="1">
    <source>
        <dbReference type="ARBA" id="ARBA00008642"/>
    </source>
</evidence>
<feature type="domain" description="Beta-ketoacyl-[acyl-carrier-protein] synthase III C-terminal" evidence="11">
    <location>
        <begin position="235"/>
        <end position="322"/>
    </location>
</feature>
<evidence type="ECO:0000259" key="11">
    <source>
        <dbReference type="Pfam" id="PF08541"/>
    </source>
</evidence>
<evidence type="ECO:0000313" key="14">
    <source>
        <dbReference type="Proteomes" id="UP000823771"/>
    </source>
</evidence>
<reference evidence="13" key="2">
    <citation type="journal article" date="2021" name="PeerJ">
        <title>Extensive microbial diversity within the chicken gut microbiome revealed by metagenomics and culture.</title>
        <authorList>
            <person name="Gilroy R."/>
            <person name="Ravi A."/>
            <person name="Getino M."/>
            <person name="Pursley I."/>
            <person name="Horton D.L."/>
            <person name="Alikhan N.F."/>
            <person name="Baker D."/>
            <person name="Gharbi K."/>
            <person name="Hall N."/>
            <person name="Watson M."/>
            <person name="Adriaenssens E.M."/>
            <person name="Foster-Nyarko E."/>
            <person name="Jarju S."/>
            <person name="Secka A."/>
            <person name="Antonio M."/>
            <person name="Oren A."/>
            <person name="Chaudhuri R.R."/>
            <person name="La Ragione R."/>
            <person name="Hildebrand F."/>
            <person name="Pallen M.J."/>
        </authorList>
    </citation>
    <scope>NUCLEOTIDE SEQUENCE</scope>
    <source>
        <strain evidence="13">2478</strain>
    </source>
</reference>
<feature type="active site" evidence="10">
    <location>
        <position position="113"/>
    </location>
</feature>
<comment type="subunit">
    <text evidence="10">Homodimer.</text>
</comment>
<keyword evidence="4 10" id="KW-0808">Transferase</keyword>
<evidence type="ECO:0000256" key="6">
    <source>
        <dbReference type="ARBA" id="ARBA00023098"/>
    </source>
</evidence>
<dbReference type="NCBIfam" id="NF006829">
    <property type="entry name" value="PRK09352.1"/>
    <property type="match status" value="1"/>
</dbReference>
<dbReference type="HAMAP" id="MF_01815">
    <property type="entry name" value="FabH"/>
    <property type="match status" value="1"/>
</dbReference>
<evidence type="ECO:0000259" key="12">
    <source>
        <dbReference type="Pfam" id="PF08545"/>
    </source>
</evidence>
<dbReference type="PANTHER" id="PTHR34069">
    <property type="entry name" value="3-OXOACYL-[ACYL-CARRIER-PROTEIN] SYNTHASE 3"/>
    <property type="match status" value="1"/>
</dbReference>
<evidence type="ECO:0000256" key="7">
    <source>
        <dbReference type="ARBA" id="ARBA00023160"/>
    </source>
</evidence>
<dbReference type="EMBL" id="JADILZ010000079">
    <property type="protein sequence ID" value="MBO8478894.1"/>
    <property type="molecule type" value="Genomic_DNA"/>
</dbReference>
<dbReference type="InterPro" id="IPR013751">
    <property type="entry name" value="ACP_syn_III_N"/>
</dbReference>
<evidence type="ECO:0000313" key="13">
    <source>
        <dbReference type="EMBL" id="MBO8478894.1"/>
    </source>
</evidence>
<feature type="active site" evidence="10">
    <location>
        <position position="250"/>
    </location>
</feature>
<feature type="domain" description="Beta-ketoacyl-[acyl-carrier-protein] synthase III N-terminal" evidence="12">
    <location>
        <begin position="107"/>
        <end position="185"/>
    </location>
</feature>
<feature type="active site" evidence="10">
    <location>
        <position position="280"/>
    </location>
</feature>
<dbReference type="Pfam" id="PF08545">
    <property type="entry name" value="ACP_syn_III"/>
    <property type="match status" value="1"/>
</dbReference>
<dbReference type="GO" id="GO:0033818">
    <property type="term" value="F:beta-ketoacyl-acyl-carrier-protein synthase III activity"/>
    <property type="evidence" value="ECO:0007669"/>
    <property type="project" value="UniProtKB-UniRule"/>
</dbReference>
<dbReference type="GO" id="GO:0004315">
    <property type="term" value="F:3-oxoacyl-[acyl-carrier-protein] synthase activity"/>
    <property type="evidence" value="ECO:0007669"/>
    <property type="project" value="InterPro"/>
</dbReference>
<dbReference type="InterPro" id="IPR016039">
    <property type="entry name" value="Thiolase-like"/>
</dbReference>
<dbReference type="InterPro" id="IPR004655">
    <property type="entry name" value="FabH"/>
</dbReference>
<reference evidence="13" key="1">
    <citation type="submission" date="2020-10" db="EMBL/GenBank/DDBJ databases">
        <authorList>
            <person name="Gilroy R."/>
        </authorList>
    </citation>
    <scope>NUCLEOTIDE SEQUENCE</scope>
    <source>
        <strain evidence="13">2478</strain>
    </source>
</reference>
<comment type="caution">
    <text evidence="13">The sequence shown here is derived from an EMBL/GenBank/DDBJ whole genome shotgun (WGS) entry which is preliminary data.</text>
</comment>
<evidence type="ECO:0000256" key="3">
    <source>
        <dbReference type="ARBA" id="ARBA00022516"/>
    </source>
</evidence>
<comment type="pathway">
    <text evidence="10">Lipid metabolism; fatty acid biosynthesis.</text>
</comment>
<dbReference type="SUPFAM" id="SSF53901">
    <property type="entry name" value="Thiolase-like"/>
    <property type="match status" value="1"/>
</dbReference>
<dbReference type="AlphaFoldDB" id="A0A9D9NM77"/>
<dbReference type="Pfam" id="PF08541">
    <property type="entry name" value="ACP_syn_III_C"/>
    <property type="match status" value="1"/>
</dbReference>
<name>A0A9D9NM77_9BACT</name>